<evidence type="ECO:0000256" key="1">
    <source>
        <dbReference type="SAM" id="MobiDB-lite"/>
    </source>
</evidence>
<comment type="caution">
    <text evidence="2">The sequence shown here is derived from an EMBL/GenBank/DDBJ whole genome shotgun (WGS) entry which is preliminary data.</text>
</comment>
<organism evidence="2 3">
    <name type="scientific">Polypedilum vanderplanki</name>
    <name type="common">Sleeping chironomid midge</name>
    <dbReference type="NCBI Taxonomy" id="319348"/>
    <lineage>
        <taxon>Eukaryota</taxon>
        <taxon>Metazoa</taxon>
        <taxon>Ecdysozoa</taxon>
        <taxon>Arthropoda</taxon>
        <taxon>Hexapoda</taxon>
        <taxon>Insecta</taxon>
        <taxon>Pterygota</taxon>
        <taxon>Neoptera</taxon>
        <taxon>Endopterygota</taxon>
        <taxon>Diptera</taxon>
        <taxon>Nematocera</taxon>
        <taxon>Chironomoidea</taxon>
        <taxon>Chironomidae</taxon>
        <taxon>Chironominae</taxon>
        <taxon>Polypedilum</taxon>
        <taxon>Polypedilum</taxon>
    </lineage>
</organism>
<dbReference type="EMBL" id="JADBJN010000001">
    <property type="protein sequence ID" value="KAG5683207.1"/>
    <property type="molecule type" value="Genomic_DNA"/>
</dbReference>
<evidence type="ECO:0000313" key="3">
    <source>
        <dbReference type="Proteomes" id="UP001107558"/>
    </source>
</evidence>
<gene>
    <name evidence="2" type="ORF">PVAND_012503</name>
</gene>
<feature type="compositionally biased region" description="Polar residues" evidence="1">
    <location>
        <begin position="308"/>
        <end position="324"/>
    </location>
</feature>
<proteinExistence type="predicted"/>
<reference evidence="2" key="1">
    <citation type="submission" date="2021-03" db="EMBL/GenBank/DDBJ databases">
        <title>Chromosome level genome of the anhydrobiotic midge Polypedilum vanderplanki.</title>
        <authorList>
            <person name="Yoshida Y."/>
            <person name="Kikawada T."/>
            <person name="Gusev O."/>
        </authorList>
    </citation>
    <scope>NUCLEOTIDE SEQUENCE</scope>
    <source>
        <strain evidence="2">NIAS01</strain>
        <tissue evidence="2">Whole body or cell culture</tissue>
    </source>
</reference>
<feature type="compositionally biased region" description="Low complexity" evidence="1">
    <location>
        <begin position="268"/>
        <end position="277"/>
    </location>
</feature>
<dbReference type="Proteomes" id="UP001107558">
    <property type="component" value="Chromosome 1"/>
</dbReference>
<feature type="region of interest" description="Disordered" evidence="1">
    <location>
        <begin position="238"/>
        <end position="329"/>
    </location>
</feature>
<keyword evidence="3" id="KW-1185">Reference proteome</keyword>
<dbReference type="AlphaFoldDB" id="A0A9J6CMX5"/>
<protein>
    <submittedName>
        <fullName evidence="2">Uncharacterized protein</fullName>
    </submittedName>
</protein>
<accession>A0A9J6CMX5</accession>
<evidence type="ECO:0000313" key="2">
    <source>
        <dbReference type="EMBL" id="KAG5683207.1"/>
    </source>
</evidence>
<name>A0A9J6CMX5_POLVA</name>
<sequence length="512" mass="59379">MDSNLTERERFKIYLFNKFERFLNDEDVMQHFKKSPDKNQILTLSRKVLSSDEPINKPMTFFKHLEEVLSDLKKLYESLENAESILVDSDSDDDDEDKISKEEKCNEAIKKVLQNEITSANPSINNKNMPLQSSPPIIGQFSNQFLPLGSTNPNLPIYQPILFHRPPPPVINMTQPIYNPMQMMTAFMVPIQCQHQQQIWNYQQNMQSNFTTSFVQPSALREPYFNINVCNSQINQSLSKNYGNRENGNRKKNKPSRWDNSNGDKIENTQNNINNENLRSILKPDDRASNRKKAKKSVSFAEKELKNHSNAVLTNKSNSNLQNNTRKENLKKKLSLEEYRQQYVMNASSNQKLAIVNVSSQYKISNRRDTDDSNRDANNNRKIVLPITEVKQEPIEGEAINVQMIKKEKIYHDNMNEEVRNATTDVDSMDGVMQDIIIKECEEIVENKQTSTKMICDNTLNNESISQPALKQAYVDKLQKFDFTKKQKEPIFPYIPPKKVLNVEKKKKNAKK</sequence>